<accession>A0AAD9IVF7</accession>
<name>A0AAD9IVF7_9ANNE</name>
<evidence type="ECO:0000313" key="1">
    <source>
        <dbReference type="EMBL" id="KAK2141000.1"/>
    </source>
</evidence>
<sequence length="138" mass="16178">MISSRNKSKLYTKKTRKLTELNINKYQTYVKLLNKPKHRAKITLFKTSFHINKQNAKQLWKILKQAISNLNNKANIPRFFIINYKTVTDESAITKDLFRSPILILVITSLHLENHSTNTCPIIMQNLLSSIPYTQWMS</sequence>
<gene>
    <name evidence="1" type="ORF">LSH36_1186g01024</name>
</gene>
<organism evidence="1 2">
    <name type="scientific">Paralvinella palmiformis</name>
    <dbReference type="NCBI Taxonomy" id="53620"/>
    <lineage>
        <taxon>Eukaryota</taxon>
        <taxon>Metazoa</taxon>
        <taxon>Spiralia</taxon>
        <taxon>Lophotrochozoa</taxon>
        <taxon>Annelida</taxon>
        <taxon>Polychaeta</taxon>
        <taxon>Sedentaria</taxon>
        <taxon>Canalipalpata</taxon>
        <taxon>Terebellida</taxon>
        <taxon>Terebelliformia</taxon>
        <taxon>Alvinellidae</taxon>
        <taxon>Paralvinella</taxon>
    </lineage>
</organism>
<proteinExistence type="predicted"/>
<protein>
    <submittedName>
        <fullName evidence="1">Uncharacterized protein</fullName>
    </submittedName>
</protein>
<comment type="caution">
    <text evidence="1">The sequence shown here is derived from an EMBL/GenBank/DDBJ whole genome shotgun (WGS) entry which is preliminary data.</text>
</comment>
<dbReference type="AlphaFoldDB" id="A0AAD9IVF7"/>
<reference evidence="1" key="1">
    <citation type="journal article" date="2023" name="Mol. Biol. Evol.">
        <title>Third-Generation Sequencing Reveals the Adaptive Role of the Epigenome in Three Deep-Sea Polychaetes.</title>
        <authorList>
            <person name="Perez M."/>
            <person name="Aroh O."/>
            <person name="Sun Y."/>
            <person name="Lan Y."/>
            <person name="Juniper S.K."/>
            <person name="Young C.R."/>
            <person name="Angers B."/>
            <person name="Qian P.Y."/>
        </authorList>
    </citation>
    <scope>NUCLEOTIDE SEQUENCE</scope>
    <source>
        <strain evidence="1">P08H-3</strain>
    </source>
</reference>
<dbReference type="Proteomes" id="UP001208570">
    <property type="component" value="Unassembled WGS sequence"/>
</dbReference>
<dbReference type="EMBL" id="JAODUP010001186">
    <property type="protein sequence ID" value="KAK2141000.1"/>
    <property type="molecule type" value="Genomic_DNA"/>
</dbReference>
<keyword evidence="2" id="KW-1185">Reference proteome</keyword>
<evidence type="ECO:0000313" key="2">
    <source>
        <dbReference type="Proteomes" id="UP001208570"/>
    </source>
</evidence>